<comment type="caution">
    <text evidence="2">The sequence shown here is derived from an EMBL/GenBank/DDBJ whole genome shotgun (WGS) entry which is preliminary data.</text>
</comment>
<evidence type="ECO:0000259" key="1">
    <source>
        <dbReference type="PROSITE" id="PS50851"/>
    </source>
</evidence>
<dbReference type="GO" id="GO:0007165">
    <property type="term" value="P:signal transduction"/>
    <property type="evidence" value="ECO:0007669"/>
    <property type="project" value="InterPro"/>
</dbReference>
<dbReference type="SUPFAM" id="SSF50341">
    <property type="entry name" value="CheW-like"/>
    <property type="match status" value="1"/>
</dbReference>
<dbReference type="Pfam" id="PF01584">
    <property type="entry name" value="CheW"/>
    <property type="match status" value="1"/>
</dbReference>
<dbReference type="GO" id="GO:0006935">
    <property type="term" value="P:chemotaxis"/>
    <property type="evidence" value="ECO:0007669"/>
    <property type="project" value="InterPro"/>
</dbReference>
<dbReference type="InterPro" id="IPR036061">
    <property type="entry name" value="CheW-like_dom_sf"/>
</dbReference>
<accession>A0A3N2DGJ0</accession>
<dbReference type="OrthoDB" id="5765252at2"/>
<sequence>MAKQIEAVAAPAELATLLIPVQDKSLILPNVTVAEIISRKATEVTDDVPNWFVGHILWRNTQVPIVSFEAINDEPFIADDHQQHIAIINGSDAEIPFWGVLTEGTPKLVRLSAEQIHASDEAIGGPAELQRVVVSETTAIIPDLNFVEDKLVTLLSELTLS</sequence>
<dbReference type="Proteomes" id="UP000275394">
    <property type="component" value="Unassembled WGS sequence"/>
</dbReference>
<gene>
    <name evidence="2" type="ORF">EDC56_3156</name>
</gene>
<dbReference type="RefSeq" id="WP_123713485.1">
    <property type="nucleotide sequence ID" value="NZ_RKHR01000006.1"/>
</dbReference>
<reference evidence="2 3" key="1">
    <citation type="submission" date="2018-11" db="EMBL/GenBank/DDBJ databases">
        <title>Genomic Encyclopedia of Type Strains, Phase IV (KMG-IV): sequencing the most valuable type-strain genomes for metagenomic binning, comparative biology and taxonomic classification.</title>
        <authorList>
            <person name="Goeker M."/>
        </authorList>
    </citation>
    <scope>NUCLEOTIDE SEQUENCE [LARGE SCALE GENOMIC DNA]</scope>
    <source>
        <strain evidence="2 3">DSM 100316</strain>
    </source>
</reference>
<organism evidence="2 3">
    <name type="scientific">Sinobacterium caligoides</name>
    <dbReference type="NCBI Taxonomy" id="933926"/>
    <lineage>
        <taxon>Bacteria</taxon>
        <taxon>Pseudomonadati</taxon>
        <taxon>Pseudomonadota</taxon>
        <taxon>Gammaproteobacteria</taxon>
        <taxon>Cellvibrionales</taxon>
        <taxon>Spongiibacteraceae</taxon>
        <taxon>Sinobacterium</taxon>
    </lineage>
</organism>
<dbReference type="EMBL" id="RKHR01000006">
    <property type="protein sequence ID" value="ROR98916.1"/>
    <property type="molecule type" value="Genomic_DNA"/>
</dbReference>
<dbReference type="AlphaFoldDB" id="A0A3N2DGJ0"/>
<evidence type="ECO:0000313" key="3">
    <source>
        <dbReference type="Proteomes" id="UP000275394"/>
    </source>
</evidence>
<feature type="domain" description="CheW-like" evidence="1">
    <location>
        <begin position="13"/>
        <end position="161"/>
    </location>
</feature>
<dbReference type="InterPro" id="IPR002545">
    <property type="entry name" value="CheW-lke_dom"/>
</dbReference>
<keyword evidence="3" id="KW-1185">Reference proteome</keyword>
<dbReference type="PROSITE" id="PS50851">
    <property type="entry name" value="CHEW"/>
    <property type="match status" value="1"/>
</dbReference>
<protein>
    <submittedName>
        <fullName evidence="2">Chemosensory pili system protein ChpC</fullName>
    </submittedName>
</protein>
<evidence type="ECO:0000313" key="2">
    <source>
        <dbReference type="EMBL" id="ROR98916.1"/>
    </source>
</evidence>
<name>A0A3N2DGJ0_9GAMM</name>
<proteinExistence type="predicted"/>